<evidence type="ECO:0000313" key="5">
    <source>
        <dbReference type="EMBL" id="GBG31198.1"/>
    </source>
</evidence>
<evidence type="ECO:0000256" key="2">
    <source>
        <dbReference type="ARBA" id="ARBA00009730"/>
    </source>
</evidence>
<sequence>MGRRRRSQKKVTTKKRATVSKVFKCPFCSTDDAVTCKILWRRLSNRQDLTEPIDVFCEWYDACENENLDVRAEEGDEDE</sequence>
<dbReference type="EMBL" id="BEYU01000092">
    <property type="protein sequence ID" value="GBG31198.1"/>
    <property type="molecule type" value="Genomic_DNA"/>
</dbReference>
<dbReference type="GO" id="GO:0000993">
    <property type="term" value="F:RNA polymerase II complex binding"/>
    <property type="evidence" value="ECO:0007669"/>
    <property type="project" value="TreeGrafter"/>
</dbReference>
<gene>
    <name evidence="5" type="ORF">FCC1311_074192</name>
</gene>
<reference evidence="5 6" key="1">
    <citation type="submission" date="2017-12" db="EMBL/GenBank/DDBJ databases">
        <title>Sequencing, de novo assembly and annotation of complete genome of a new Thraustochytrid species, strain FCC1311.</title>
        <authorList>
            <person name="Sedici K."/>
            <person name="Godart F."/>
            <person name="Aiese Cigliano R."/>
            <person name="Sanseverino W."/>
            <person name="Barakat M."/>
            <person name="Ortet P."/>
            <person name="Marechal E."/>
            <person name="Cagnac O."/>
            <person name="Amato A."/>
        </authorList>
    </citation>
    <scope>NUCLEOTIDE SEQUENCE [LARGE SCALE GENOMIC DNA]</scope>
</reference>
<name>A0A2R5GN84_9STRA</name>
<evidence type="ECO:0000313" key="6">
    <source>
        <dbReference type="Proteomes" id="UP000241890"/>
    </source>
</evidence>
<keyword evidence="6" id="KW-1185">Reference proteome</keyword>
<organism evidence="5 6">
    <name type="scientific">Hondaea fermentalgiana</name>
    <dbReference type="NCBI Taxonomy" id="2315210"/>
    <lineage>
        <taxon>Eukaryota</taxon>
        <taxon>Sar</taxon>
        <taxon>Stramenopiles</taxon>
        <taxon>Bigyra</taxon>
        <taxon>Labyrinthulomycetes</taxon>
        <taxon>Thraustochytrida</taxon>
        <taxon>Thraustochytriidae</taxon>
        <taxon>Hondaea</taxon>
    </lineage>
</organism>
<keyword evidence="4" id="KW-0539">Nucleus</keyword>
<proteinExistence type="inferred from homology"/>
<dbReference type="GO" id="GO:0008023">
    <property type="term" value="C:transcription elongation factor complex"/>
    <property type="evidence" value="ECO:0007669"/>
    <property type="project" value="TreeGrafter"/>
</dbReference>
<dbReference type="GO" id="GO:0006368">
    <property type="term" value="P:transcription elongation by RNA polymerase II"/>
    <property type="evidence" value="ECO:0007669"/>
    <property type="project" value="TreeGrafter"/>
</dbReference>
<protein>
    <submittedName>
        <fullName evidence="5">Transcription elongation factor 1-like</fullName>
    </submittedName>
</protein>
<dbReference type="PANTHER" id="PTHR20934:SF0">
    <property type="entry name" value="TRANSCRIPTION ELONGATION FACTOR 1 HOMOLOG"/>
    <property type="match status" value="1"/>
</dbReference>
<keyword evidence="3" id="KW-0862">Zinc</keyword>
<dbReference type="PANTHER" id="PTHR20934">
    <property type="entry name" value="TRANSCRIPTION ELONGATION FACTOR 1 HOMOLOG"/>
    <property type="match status" value="1"/>
</dbReference>
<dbReference type="InterPro" id="IPR038567">
    <property type="entry name" value="T_Elf1_sf"/>
</dbReference>
<dbReference type="GO" id="GO:0003746">
    <property type="term" value="F:translation elongation factor activity"/>
    <property type="evidence" value="ECO:0007669"/>
    <property type="project" value="UniProtKB-KW"/>
</dbReference>
<comment type="subcellular location">
    <subcellularLocation>
        <location evidence="1">Nucleus</location>
    </subcellularLocation>
</comment>
<dbReference type="OrthoDB" id="445983at2759"/>
<keyword evidence="5" id="KW-0251">Elongation factor</keyword>
<evidence type="ECO:0000256" key="4">
    <source>
        <dbReference type="ARBA" id="ARBA00023242"/>
    </source>
</evidence>
<dbReference type="InParanoid" id="A0A2R5GN84"/>
<comment type="caution">
    <text evidence="5">The sequence shown here is derived from an EMBL/GenBank/DDBJ whole genome shotgun (WGS) entry which is preliminary data.</text>
</comment>
<dbReference type="SUPFAM" id="SSF57783">
    <property type="entry name" value="Zinc beta-ribbon"/>
    <property type="match status" value="1"/>
</dbReference>
<keyword evidence="5" id="KW-0648">Protein biosynthesis</keyword>
<dbReference type="Proteomes" id="UP000241890">
    <property type="component" value="Unassembled WGS sequence"/>
</dbReference>
<evidence type="ECO:0000256" key="1">
    <source>
        <dbReference type="ARBA" id="ARBA00004123"/>
    </source>
</evidence>
<comment type="similarity">
    <text evidence="2">Belongs to the ELOF1 family.</text>
</comment>
<dbReference type="InterPro" id="IPR007808">
    <property type="entry name" value="Elf1"/>
</dbReference>
<dbReference type="AlphaFoldDB" id="A0A2R5GN84"/>
<dbReference type="Gene3D" id="2.20.25.190">
    <property type="match status" value="1"/>
</dbReference>
<evidence type="ECO:0000256" key="3">
    <source>
        <dbReference type="ARBA" id="ARBA00022833"/>
    </source>
</evidence>
<accession>A0A2R5GN84</accession>